<dbReference type="PANTHER" id="PTHR24177:SF329">
    <property type="entry name" value="ANKYRIN REPEAT PROTEIN"/>
    <property type="match status" value="1"/>
</dbReference>
<evidence type="ECO:0000256" key="1">
    <source>
        <dbReference type="SAM" id="Phobius"/>
    </source>
</evidence>
<feature type="transmembrane region" description="Helical" evidence="1">
    <location>
        <begin position="281"/>
        <end position="306"/>
    </location>
</feature>
<organism evidence="3 4">
    <name type="scientific">Tetracentron sinense</name>
    <name type="common">Spur-leaf</name>
    <dbReference type="NCBI Taxonomy" id="13715"/>
    <lineage>
        <taxon>Eukaryota</taxon>
        <taxon>Viridiplantae</taxon>
        <taxon>Streptophyta</taxon>
        <taxon>Embryophyta</taxon>
        <taxon>Tracheophyta</taxon>
        <taxon>Spermatophyta</taxon>
        <taxon>Magnoliopsida</taxon>
        <taxon>Trochodendrales</taxon>
        <taxon>Trochodendraceae</taxon>
        <taxon>Tetracentron</taxon>
    </lineage>
</organism>
<evidence type="ECO:0000259" key="2">
    <source>
        <dbReference type="Pfam" id="PF13962"/>
    </source>
</evidence>
<dbReference type="PANTHER" id="PTHR24177">
    <property type="entry name" value="CASKIN"/>
    <property type="match status" value="1"/>
</dbReference>
<accession>A0A834Y3H1</accession>
<comment type="caution">
    <text evidence="3">The sequence shown here is derived from an EMBL/GenBank/DDBJ whole genome shotgun (WGS) entry which is preliminary data.</text>
</comment>
<dbReference type="OrthoDB" id="1880601at2759"/>
<keyword evidence="1" id="KW-0812">Transmembrane</keyword>
<keyword evidence="4" id="KW-1185">Reference proteome</keyword>
<sequence>MNHDRALVTVPGIKQIFDKKLMNIQAFEILNCICKEISTLDESQLNKIDAYSALFEAVKYGNKEFLVEIFKHCPHLMWSLDGNEKGVFLSAIEQRQEKIFNLIYGIGAHKNEIVACTDKFFNNSLHLAGMLSPSSQLARVSGAALQMQRELHWFKEVENMVQPRYKEDRNVEDKTPRELFTEEHKDLLKEAEKWMKDTASSSMVVAALIATVMFTAAFTVPGGNNGNGIPIFLQRKSFMVFIVSDTLSLFSSATSVLMFLGILTSRYAEDDFLETLPRKMIIGLTALFFSIVTMMISFGATIFIVLHERLSWVAIPVSLLACVPIALFASLQFPLLVNIAYSTYGPGIFNRKTKRWNY</sequence>
<dbReference type="AlphaFoldDB" id="A0A834Y3H1"/>
<feature type="transmembrane region" description="Helical" evidence="1">
    <location>
        <begin position="199"/>
        <end position="218"/>
    </location>
</feature>
<feature type="domain" description="PGG" evidence="2">
    <location>
        <begin position="192"/>
        <end position="305"/>
    </location>
</feature>
<evidence type="ECO:0000313" key="4">
    <source>
        <dbReference type="Proteomes" id="UP000655225"/>
    </source>
</evidence>
<proteinExistence type="predicted"/>
<name>A0A834Y3H1_TETSI</name>
<dbReference type="SUPFAM" id="SSF140860">
    <property type="entry name" value="Pseudo ankyrin repeat-like"/>
    <property type="match status" value="1"/>
</dbReference>
<dbReference type="OMA" id="SSHHEHY"/>
<keyword evidence="1" id="KW-0472">Membrane</keyword>
<evidence type="ECO:0000313" key="3">
    <source>
        <dbReference type="EMBL" id="KAF8364619.1"/>
    </source>
</evidence>
<dbReference type="EMBL" id="JABCRI010001376">
    <property type="protein sequence ID" value="KAF8364619.1"/>
    <property type="molecule type" value="Genomic_DNA"/>
</dbReference>
<reference evidence="3 4" key="1">
    <citation type="submission" date="2020-04" db="EMBL/GenBank/DDBJ databases">
        <title>Plant Genome Project.</title>
        <authorList>
            <person name="Zhang R.-G."/>
        </authorList>
    </citation>
    <scope>NUCLEOTIDE SEQUENCE [LARGE SCALE GENOMIC DNA]</scope>
    <source>
        <strain evidence="3">YNK0</strain>
        <tissue evidence="3">Leaf</tissue>
    </source>
</reference>
<keyword evidence="1" id="KW-1133">Transmembrane helix</keyword>
<protein>
    <recommendedName>
        <fullName evidence="2">PGG domain-containing protein</fullName>
    </recommendedName>
</protein>
<feature type="transmembrane region" description="Helical" evidence="1">
    <location>
        <begin position="312"/>
        <end position="341"/>
    </location>
</feature>
<feature type="transmembrane region" description="Helical" evidence="1">
    <location>
        <begin position="238"/>
        <end position="260"/>
    </location>
</feature>
<gene>
    <name evidence="3" type="ORF">HHK36_033410</name>
</gene>
<dbReference type="InterPro" id="IPR026961">
    <property type="entry name" value="PGG_dom"/>
</dbReference>
<dbReference type="GO" id="GO:0016020">
    <property type="term" value="C:membrane"/>
    <property type="evidence" value="ECO:0007669"/>
    <property type="project" value="TreeGrafter"/>
</dbReference>
<dbReference type="Pfam" id="PF13962">
    <property type="entry name" value="PGG"/>
    <property type="match status" value="1"/>
</dbReference>
<dbReference type="Proteomes" id="UP000655225">
    <property type="component" value="Unassembled WGS sequence"/>
</dbReference>